<organism evidence="3 4">
    <name type="scientific">Klebsiella huaxiensis</name>
    <dbReference type="NCBI Taxonomy" id="2153354"/>
    <lineage>
        <taxon>Bacteria</taxon>
        <taxon>Pseudomonadati</taxon>
        <taxon>Pseudomonadota</taxon>
        <taxon>Gammaproteobacteria</taxon>
        <taxon>Enterobacterales</taxon>
        <taxon>Enterobacteriaceae</taxon>
        <taxon>Klebsiella/Raoultella group</taxon>
        <taxon>Klebsiella</taxon>
    </lineage>
</organism>
<evidence type="ECO:0000259" key="2">
    <source>
        <dbReference type="Pfam" id="PF01464"/>
    </source>
</evidence>
<reference evidence="3 4" key="1">
    <citation type="submission" date="2019-07" db="EMBL/GenBank/DDBJ databases">
        <authorList>
            <person name="Brisse S."/>
            <person name="Rodrigues C."/>
            <person name="Thorpe H."/>
        </authorList>
    </citation>
    <scope>NUCLEOTIDE SEQUENCE [LARGE SCALE GENOMIC DNA]</scope>
    <source>
        <strain evidence="3">SB6422</strain>
    </source>
</reference>
<dbReference type="Proteomes" id="UP000317374">
    <property type="component" value="Unassembled WGS sequence"/>
</dbReference>
<evidence type="ECO:0000256" key="1">
    <source>
        <dbReference type="SAM" id="MobiDB-lite"/>
    </source>
</evidence>
<evidence type="ECO:0000313" key="4">
    <source>
        <dbReference type="Proteomes" id="UP000317374"/>
    </source>
</evidence>
<proteinExistence type="predicted"/>
<accession>A0A564M512</accession>
<evidence type="ECO:0000313" key="3">
    <source>
        <dbReference type="EMBL" id="VUS88800.1"/>
    </source>
</evidence>
<dbReference type="Gene3D" id="1.10.530.10">
    <property type="match status" value="1"/>
</dbReference>
<dbReference type="EMBL" id="CABGGW010000045">
    <property type="protein sequence ID" value="VUS88800.1"/>
    <property type="molecule type" value="Genomic_DNA"/>
</dbReference>
<dbReference type="InterPro" id="IPR008258">
    <property type="entry name" value="Transglycosylase_SLT_dom_1"/>
</dbReference>
<gene>
    <name evidence="3" type="ORF">SB6422_02766</name>
</gene>
<dbReference type="InterPro" id="IPR023346">
    <property type="entry name" value="Lysozyme-like_dom_sf"/>
</dbReference>
<feature type="domain" description="Transglycosylase SLT" evidence="2">
    <location>
        <begin position="273"/>
        <end position="371"/>
    </location>
</feature>
<feature type="region of interest" description="Disordered" evidence="1">
    <location>
        <begin position="1"/>
        <end position="25"/>
    </location>
</feature>
<protein>
    <recommendedName>
        <fullName evidence="2">Transglycosylase SLT domain-containing protein</fullName>
    </recommendedName>
</protein>
<sequence length="934" mass="104283">MPRLPTARDLGNVALRPSTGTTSVDTSILSAPSRATAQLGQVVSGALTQEYQDQQRLDFGKAQTAWLQGQAEAHAALERDNDYATMQDRYGQQMQKVTESSASGITSGRMRQEFDNWVNQQNIRGGEQIRTLAWSKEKDASIAGLNQSLETSRSTYLTSTDPETRQQILDATNNMIQGAASKGYIDQTQAQQLGQRWITDAATGSLKMMQPEQRLSALRNPQGITTFLPPDQRQEMEKDALTETATNFALNNPQAWLNGEFGLGAGKALDMGAISLVESGGKHRNADGSLVTSPAGAQGEFQLMPDTGKELAAKRGMEYNPDDPVQHAQLARDYTGQLSKKYQSELLAGAAYNWGMGNVDKLIAKVGDPRKGEISDTEFISYLPAETKGWLAKYQKSKSGIDPMTIYKIDNLARAQMNEQSRYVREQVEPILNNTLTQLYNGDVPDVIPDRASIMQGWGRQGTTMVKQLDVAIDNAYTFQAIQYLPQSEQQAELARIKPQVNDPDYTIKLDAYGKLNSLVNTSNERIAAQRDASRFNEALAMGEKLDPSNKSMQKAADNTPSALNFRINDATTHDTIVQQVKQTGIIPSQVTSQLNAISRSSSPEVVKQGANLFNSLYVTDPASVGDMPKDMQSFYLTVKQLTEAGMASDEAVKQAQNVTYNQSDALKTQLSSIQNTKEYKKERSSAIDSARDNMAQWDRIDPEADDETTDAVNFRNDYQSLYDINYRNSGGNADVAKKMTNVQIARTWGISEVNGKAKFMKYAPEALYNYGPSGWQSAQWKEEKERLVYGEREDEIITSPTQLGITSGRAPVIDTVTPNSRIGGELEIVPDVLTAHNGDYAIMVRMKDKDGIESVQPYYDKFRRPMRWKPSLEGWEPYQKMQQESGQQERDEIARGKNIRGFKEKHRALDEQYQRSHEDRMDRFKNYFSWDTE</sequence>
<name>A0A564M512_9ENTR</name>
<dbReference type="Pfam" id="PF01464">
    <property type="entry name" value="SLT"/>
    <property type="match status" value="1"/>
</dbReference>
<dbReference type="SUPFAM" id="SSF53955">
    <property type="entry name" value="Lysozyme-like"/>
    <property type="match status" value="1"/>
</dbReference>
<dbReference type="AlphaFoldDB" id="A0A564M512"/>